<reference evidence="1" key="1">
    <citation type="submission" date="2019-05" db="EMBL/GenBank/DDBJ databases">
        <title>Metatranscriptomic reconstruction reveals RNA viruses with the potential to shape carbon cycling in soil.</title>
        <authorList>
            <person name="Starr E.P."/>
            <person name="Nuccio E."/>
            <person name="Pett-Ridge J."/>
            <person name="Banfield J.F."/>
            <person name="Firestone M.K."/>
        </authorList>
    </citation>
    <scope>NUCLEOTIDE SEQUENCE</scope>
    <source>
        <strain evidence="1">H3_Rhizo_Litter_14_scaffold_321</strain>
    </source>
</reference>
<gene>
    <name evidence="1" type="ORF">H3RhizoLitter14321_000002</name>
</gene>
<organism evidence="1">
    <name type="scientific">Leviviridae sp</name>
    <dbReference type="NCBI Taxonomy" id="2027243"/>
    <lineage>
        <taxon>Viruses</taxon>
        <taxon>Riboviria</taxon>
        <taxon>Orthornavirae</taxon>
        <taxon>Lenarviricota</taxon>
        <taxon>Leviviricetes</taxon>
        <taxon>Norzivirales</taxon>
        <taxon>Fiersviridae</taxon>
    </lineage>
</organism>
<protein>
    <submittedName>
        <fullName evidence="1">Uncharacterized protein</fullName>
    </submittedName>
</protein>
<evidence type="ECO:0000313" key="1">
    <source>
        <dbReference type="EMBL" id="QDH89661.1"/>
    </source>
</evidence>
<sequence length="69" mass="7916">MTPNQDERANFTDVVVRRRRSVAKRDCFVITIYMATQPTPAELDLLANTLVAAKQLKVEADRRSLREIL</sequence>
<dbReference type="EMBL" id="MN034950">
    <property type="protein sequence ID" value="QDH89661.1"/>
    <property type="molecule type" value="Genomic_RNA"/>
</dbReference>
<accession>A0A514D7Q7</accession>
<name>A0A514D7Q7_9VIRU</name>
<proteinExistence type="predicted"/>